<name>A0AA39DXQ0_VITRO</name>
<dbReference type="Proteomes" id="UP001168098">
    <property type="component" value="Unassembled WGS sequence"/>
</dbReference>
<protein>
    <submittedName>
        <fullName evidence="5">Uncharacterized protein</fullName>
    </submittedName>
</protein>
<keyword evidence="4" id="KW-1133">Transmembrane helix</keyword>
<keyword evidence="3" id="KW-1003">Cell membrane</keyword>
<evidence type="ECO:0000313" key="6">
    <source>
        <dbReference type="Proteomes" id="UP001168098"/>
    </source>
</evidence>
<keyword evidence="2" id="KW-0813">Transport</keyword>
<feature type="transmembrane region" description="Helical" evidence="4">
    <location>
        <begin position="170"/>
        <end position="189"/>
    </location>
</feature>
<comment type="subcellular location">
    <subcellularLocation>
        <location evidence="1">Cell membrane</location>
        <topology evidence="1">Multi-pass membrane protein</topology>
    </subcellularLocation>
</comment>
<evidence type="ECO:0000256" key="3">
    <source>
        <dbReference type="ARBA" id="ARBA00022475"/>
    </source>
</evidence>
<dbReference type="InterPro" id="IPR044566">
    <property type="entry name" value="RMV1-like"/>
</dbReference>
<organism evidence="5 6">
    <name type="scientific">Vitis rotundifolia</name>
    <name type="common">Muscadine grape</name>
    <dbReference type="NCBI Taxonomy" id="103349"/>
    <lineage>
        <taxon>Eukaryota</taxon>
        <taxon>Viridiplantae</taxon>
        <taxon>Streptophyta</taxon>
        <taxon>Embryophyta</taxon>
        <taxon>Tracheophyta</taxon>
        <taxon>Spermatophyta</taxon>
        <taxon>Magnoliopsida</taxon>
        <taxon>eudicotyledons</taxon>
        <taxon>Gunneridae</taxon>
        <taxon>Pentapetalae</taxon>
        <taxon>rosids</taxon>
        <taxon>Vitales</taxon>
        <taxon>Vitaceae</taxon>
        <taxon>Viteae</taxon>
        <taxon>Vitis</taxon>
    </lineage>
</organism>
<dbReference type="GO" id="GO:0022857">
    <property type="term" value="F:transmembrane transporter activity"/>
    <property type="evidence" value="ECO:0007669"/>
    <property type="project" value="InterPro"/>
</dbReference>
<evidence type="ECO:0000313" key="5">
    <source>
        <dbReference type="EMBL" id="KAJ9697777.1"/>
    </source>
</evidence>
<dbReference type="PANTHER" id="PTHR45826:SF8">
    <property type="entry name" value="CATIONIC AMINO ACID TRANSPORTER"/>
    <property type="match status" value="1"/>
</dbReference>
<accession>A0AA39DXQ0</accession>
<reference evidence="5 6" key="1">
    <citation type="journal article" date="2023" name="BMC Biotechnol.">
        <title>Vitis rotundifolia cv Carlos genome sequencing.</title>
        <authorList>
            <person name="Huff M."/>
            <person name="Hulse-Kemp A."/>
            <person name="Scheffler B."/>
            <person name="Youngblood R."/>
            <person name="Simpson S."/>
            <person name="Babiker E."/>
            <person name="Staton M."/>
        </authorList>
    </citation>
    <scope>NUCLEOTIDE SEQUENCE [LARGE SCALE GENOMIC DNA]</scope>
    <source>
        <tissue evidence="5">Leaf</tissue>
    </source>
</reference>
<dbReference type="AlphaFoldDB" id="A0AA39DXQ0"/>
<keyword evidence="4" id="KW-0812">Transmembrane</keyword>
<evidence type="ECO:0000256" key="4">
    <source>
        <dbReference type="SAM" id="Phobius"/>
    </source>
</evidence>
<sequence length="236" mass="26097">MIPFVLMFFVAIPKVKPRRWISLGEKGVKKDWNLYFNSGTSTSGITSAHWPEKWRIPRSGKWLMIWIEIGAVLRTIGLFEAQLSSCLYQLVGMAEIGLLPGFLGGDRGGPMGGHPGLNCHNNWSFIHGLHQHHILCELSLQFGNVAGGCLIPVAEMEAARAEEAVPVPMGLPFLIIMSIISCGFFTLMLAIATKLVLLVSSGLTLFGIGCYFLMKFLKKKKWFKFNNVTDDGVVRG</sequence>
<comment type="caution">
    <text evidence="5">The sequence shown here is derived from an EMBL/GenBank/DDBJ whole genome shotgun (WGS) entry which is preliminary data.</text>
</comment>
<dbReference type="PANTHER" id="PTHR45826">
    <property type="entry name" value="POLYAMINE TRANSPORTER PUT1"/>
    <property type="match status" value="1"/>
</dbReference>
<evidence type="ECO:0000256" key="2">
    <source>
        <dbReference type="ARBA" id="ARBA00022448"/>
    </source>
</evidence>
<evidence type="ECO:0000256" key="1">
    <source>
        <dbReference type="ARBA" id="ARBA00004651"/>
    </source>
</evidence>
<keyword evidence="6" id="KW-1185">Reference proteome</keyword>
<dbReference type="GO" id="GO:0005886">
    <property type="term" value="C:plasma membrane"/>
    <property type="evidence" value="ECO:0007669"/>
    <property type="project" value="UniProtKB-SubCell"/>
</dbReference>
<feature type="transmembrane region" description="Helical" evidence="4">
    <location>
        <begin position="195"/>
        <end position="214"/>
    </location>
</feature>
<gene>
    <name evidence="5" type="ORF">PVL29_007072</name>
</gene>
<dbReference type="EMBL" id="JARBHA010000006">
    <property type="protein sequence ID" value="KAJ9697777.1"/>
    <property type="molecule type" value="Genomic_DNA"/>
</dbReference>
<keyword evidence="4" id="KW-0472">Membrane</keyword>
<proteinExistence type="predicted"/>